<organism evidence="1">
    <name type="scientific">marine sediment metagenome</name>
    <dbReference type="NCBI Taxonomy" id="412755"/>
    <lineage>
        <taxon>unclassified sequences</taxon>
        <taxon>metagenomes</taxon>
        <taxon>ecological metagenomes</taxon>
    </lineage>
</organism>
<name>A0A0F9PZH9_9ZZZZ</name>
<proteinExistence type="predicted"/>
<dbReference type="EMBL" id="LAZR01002025">
    <property type="protein sequence ID" value="KKN35614.1"/>
    <property type="molecule type" value="Genomic_DNA"/>
</dbReference>
<dbReference type="AlphaFoldDB" id="A0A0F9PZH9"/>
<evidence type="ECO:0000313" key="1">
    <source>
        <dbReference type="EMBL" id="KKN35614.1"/>
    </source>
</evidence>
<gene>
    <name evidence="1" type="ORF">LCGC14_0781710</name>
</gene>
<comment type="caution">
    <text evidence="1">The sequence shown here is derived from an EMBL/GenBank/DDBJ whole genome shotgun (WGS) entry which is preliminary data.</text>
</comment>
<sequence length="143" mass="16254">MKYTITDAVLGIQLGMLAGKLLSYSHGVSLISVPHRSVSPKPSENCIATFMPTKTIPAGISAMRSSMMIRVIRILFTDFFISNRWISADLFEEVCYAEYMCEAYRVRTISEGFRYSKTHLALFVWNLNGELYHLLVFISGHDF</sequence>
<accession>A0A0F9PZH9</accession>
<protein>
    <submittedName>
        <fullName evidence="1">Uncharacterized protein</fullName>
    </submittedName>
</protein>
<reference evidence="1" key="1">
    <citation type="journal article" date="2015" name="Nature">
        <title>Complex archaea that bridge the gap between prokaryotes and eukaryotes.</title>
        <authorList>
            <person name="Spang A."/>
            <person name="Saw J.H."/>
            <person name="Jorgensen S.L."/>
            <person name="Zaremba-Niedzwiedzka K."/>
            <person name="Martijn J."/>
            <person name="Lind A.E."/>
            <person name="van Eijk R."/>
            <person name="Schleper C."/>
            <person name="Guy L."/>
            <person name="Ettema T.J."/>
        </authorList>
    </citation>
    <scope>NUCLEOTIDE SEQUENCE</scope>
</reference>